<dbReference type="InterPro" id="IPR002545">
    <property type="entry name" value="CheW-lke_dom"/>
</dbReference>
<dbReference type="GO" id="GO:0005829">
    <property type="term" value="C:cytosol"/>
    <property type="evidence" value="ECO:0007669"/>
    <property type="project" value="TreeGrafter"/>
</dbReference>
<dbReference type="SMART" id="SM00260">
    <property type="entry name" value="CheW"/>
    <property type="match status" value="1"/>
</dbReference>
<evidence type="ECO:0000259" key="1">
    <source>
        <dbReference type="PROSITE" id="PS50851"/>
    </source>
</evidence>
<dbReference type="Pfam" id="PF01584">
    <property type="entry name" value="CheW"/>
    <property type="match status" value="1"/>
</dbReference>
<keyword evidence="3" id="KW-1185">Reference proteome</keyword>
<dbReference type="PANTHER" id="PTHR22617">
    <property type="entry name" value="CHEMOTAXIS SENSOR HISTIDINE KINASE-RELATED"/>
    <property type="match status" value="1"/>
</dbReference>
<evidence type="ECO:0000313" key="3">
    <source>
        <dbReference type="Proteomes" id="UP000601171"/>
    </source>
</evidence>
<dbReference type="InterPro" id="IPR039315">
    <property type="entry name" value="CheW"/>
</dbReference>
<comment type="caution">
    <text evidence="2">The sequence shown here is derived from an EMBL/GenBank/DDBJ whole genome shotgun (WGS) entry which is preliminary data.</text>
</comment>
<dbReference type="SUPFAM" id="SSF50341">
    <property type="entry name" value="CheW-like"/>
    <property type="match status" value="1"/>
</dbReference>
<dbReference type="PROSITE" id="PS50851">
    <property type="entry name" value="CHEW"/>
    <property type="match status" value="1"/>
</dbReference>
<dbReference type="PANTHER" id="PTHR22617:SF23">
    <property type="entry name" value="CHEMOTAXIS PROTEIN CHEW"/>
    <property type="match status" value="1"/>
</dbReference>
<feature type="domain" description="CheW-like" evidence="1">
    <location>
        <begin position="1"/>
        <end position="123"/>
    </location>
</feature>
<protein>
    <submittedName>
        <fullName evidence="2">Purine-binding chemotaxis protein CheW</fullName>
    </submittedName>
</protein>
<evidence type="ECO:0000313" key="2">
    <source>
        <dbReference type="EMBL" id="MBC8588299.1"/>
    </source>
</evidence>
<proteinExistence type="predicted"/>
<accession>A0A926IJS2</accession>
<dbReference type="Gene3D" id="2.30.30.40">
    <property type="entry name" value="SH3 Domains"/>
    <property type="match status" value="1"/>
</dbReference>
<organism evidence="2 3">
    <name type="scientific">Paratissierella segnis</name>
    <dbReference type="NCBI Taxonomy" id="2763679"/>
    <lineage>
        <taxon>Bacteria</taxon>
        <taxon>Bacillati</taxon>
        <taxon>Bacillota</taxon>
        <taxon>Tissierellia</taxon>
        <taxon>Tissierellales</taxon>
        <taxon>Tissierellaceae</taxon>
        <taxon>Paratissierella</taxon>
    </lineage>
</organism>
<dbReference type="RefSeq" id="WP_262429748.1">
    <property type="nucleotide sequence ID" value="NZ_JACRTG010000018.1"/>
</dbReference>
<dbReference type="GO" id="GO:0006935">
    <property type="term" value="P:chemotaxis"/>
    <property type="evidence" value="ECO:0007669"/>
    <property type="project" value="InterPro"/>
</dbReference>
<dbReference type="EMBL" id="JACRTG010000018">
    <property type="protein sequence ID" value="MBC8588299.1"/>
    <property type="molecule type" value="Genomic_DNA"/>
</dbReference>
<dbReference type="GO" id="GO:0007165">
    <property type="term" value="P:signal transduction"/>
    <property type="evidence" value="ECO:0007669"/>
    <property type="project" value="InterPro"/>
</dbReference>
<dbReference type="Gene3D" id="2.40.50.180">
    <property type="entry name" value="CheA-289, Domain 4"/>
    <property type="match status" value="1"/>
</dbReference>
<name>A0A926IJS2_9FIRM</name>
<dbReference type="InterPro" id="IPR036061">
    <property type="entry name" value="CheW-like_dom_sf"/>
</dbReference>
<sequence>MQIIVFTLGDKYYALDTHNVKEISVNMDSSYIPKAPNWVEGLLNLRGNVIPLINLFKLLDLDGRLCYNNVIIVEFNQDDMGLMVSDVIKVVDISEEDIQDSSIILLDGKIINLLDIERLISEK</sequence>
<gene>
    <name evidence="2" type="ORF">H8707_08605</name>
</gene>
<dbReference type="Proteomes" id="UP000601171">
    <property type="component" value="Unassembled WGS sequence"/>
</dbReference>
<dbReference type="AlphaFoldDB" id="A0A926IJS2"/>
<reference evidence="2" key="1">
    <citation type="submission" date="2020-08" db="EMBL/GenBank/DDBJ databases">
        <title>Genome public.</title>
        <authorList>
            <person name="Liu C."/>
            <person name="Sun Q."/>
        </authorList>
    </citation>
    <scope>NUCLEOTIDE SEQUENCE</scope>
    <source>
        <strain evidence="2">BX21</strain>
    </source>
</reference>